<proteinExistence type="predicted"/>
<accession>A0ABN2VAI5</accession>
<gene>
    <name evidence="1" type="ORF">GCM10009757_36070</name>
</gene>
<organism evidence="1 2">
    <name type="scientific">Streptomyces cheonanensis</name>
    <dbReference type="NCBI Taxonomy" id="312720"/>
    <lineage>
        <taxon>Bacteria</taxon>
        <taxon>Bacillati</taxon>
        <taxon>Actinomycetota</taxon>
        <taxon>Actinomycetes</taxon>
        <taxon>Kitasatosporales</taxon>
        <taxon>Streptomycetaceae</taxon>
        <taxon>Streptomyces</taxon>
    </lineage>
</organism>
<dbReference type="EMBL" id="BAAANQ010000007">
    <property type="protein sequence ID" value="GAA2057345.1"/>
    <property type="molecule type" value="Genomic_DNA"/>
</dbReference>
<dbReference type="InterPro" id="IPR032675">
    <property type="entry name" value="LRR_dom_sf"/>
</dbReference>
<evidence type="ECO:0008006" key="3">
    <source>
        <dbReference type="Google" id="ProtNLM"/>
    </source>
</evidence>
<name>A0ABN2VAI5_9ACTN</name>
<dbReference type="SUPFAM" id="SSF52058">
    <property type="entry name" value="L domain-like"/>
    <property type="match status" value="1"/>
</dbReference>
<protein>
    <recommendedName>
        <fullName evidence="3">Leucine Rich repeats (2 copies)</fullName>
    </recommendedName>
</protein>
<dbReference type="Gene3D" id="3.80.10.10">
    <property type="entry name" value="Ribonuclease Inhibitor"/>
    <property type="match status" value="1"/>
</dbReference>
<evidence type="ECO:0000313" key="1">
    <source>
        <dbReference type="EMBL" id="GAA2057345.1"/>
    </source>
</evidence>
<comment type="caution">
    <text evidence="1">The sequence shown here is derived from an EMBL/GenBank/DDBJ whole genome shotgun (WGS) entry which is preliminary data.</text>
</comment>
<dbReference type="Proteomes" id="UP001403094">
    <property type="component" value="Unassembled WGS sequence"/>
</dbReference>
<sequence length="224" mass="25002">MDPAIEEAIKLETGDSPPYTQDLLSSVGYLEVVHARDIEALRDCPNVEVLSLIGCDPVDLRVLSGLERLSSLVVQVSNLRSIAGVAHLPSLYKIELTASLVEDLAELQSCRGLRYVKLQGNPLAESSYREVISSLRAEGVRVAFPDEREWRINGLLREAGFLYGYYRAHDGYRLCRPGLRLTDHPEMNHPIVDPGRLEEIIATNPAALPELFRRMDLMPRTLGP</sequence>
<reference evidence="1 2" key="1">
    <citation type="journal article" date="2019" name="Int. J. Syst. Evol. Microbiol.">
        <title>The Global Catalogue of Microorganisms (GCM) 10K type strain sequencing project: providing services to taxonomists for standard genome sequencing and annotation.</title>
        <authorList>
            <consortium name="The Broad Institute Genomics Platform"/>
            <consortium name="The Broad Institute Genome Sequencing Center for Infectious Disease"/>
            <person name="Wu L."/>
            <person name="Ma J."/>
        </authorList>
    </citation>
    <scope>NUCLEOTIDE SEQUENCE [LARGE SCALE GENOMIC DNA]</scope>
    <source>
        <strain evidence="1 2">JCM 14549</strain>
    </source>
</reference>
<keyword evidence="2" id="KW-1185">Reference proteome</keyword>
<dbReference type="RefSeq" id="WP_346071021.1">
    <property type="nucleotide sequence ID" value="NZ_BAAANQ010000007.1"/>
</dbReference>
<evidence type="ECO:0000313" key="2">
    <source>
        <dbReference type="Proteomes" id="UP001403094"/>
    </source>
</evidence>